<evidence type="ECO:0000256" key="1">
    <source>
        <dbReference type="SAM" id="MobiDB-lite"/>
    </source>
</evidence>
<feature type="domain" description="Beta-lactamase-related" evidence="2">
    <location>
        <begin position="16"/>
        <end position="381"/>
    </location>
</feature>
<dbReference type="PANTHER" id="PTHR43283">
    <property type="entry name" value="BETA-LACTAMASE-RELATED"/>
    <property type="match status" value="1"/>
</dbReference>
<dbReference type="Pfam" id="PF00144">
    <property type="entry name" value="Beta-lactamase"/>
    <property type="match status" value="2"/>
</dbReference>
<keyword evidence="4" id="KW-1185">Reference proteome</keyword>
<dbReference type="InterPro" id="IPR012338">
    <property type="entry name" value="Beta-lactam/transpept-like"/>
</dbReference>
<proteinExistence type="predicted"/>
<organism evidence="3 4">
    <name type="scientific">Aquicella siphonis</name>
    <dbReference type="NCBI Taxonomy" id="254247"/>
    <lineage>
        <taxon>Bacteria</taxon>
        <taxon>Pseudomonadati</taxon>
        <taxon>Pseudomonadota</taxon>
        <taxon>Gammaproteobacteria</taxon>
        <taxon>Legionellales</taxon>
        <taxon>Coxiellaceae</taxon>
        <taxon>Aquicella</taxon>
    </lineage>
</organism>
<dbReference type="EMBL" id="LR699119">
    <property type="protein sequence ID" value="VVC75447.1"/>
    <property type="molecule type" value="Genomic_DNA"/>
</dbReference>
<dbReference type="SUPFAM" id="SSF56601">
    <property type="entry name" value="beta-lactamase/transpeptidase-like"/>
    <property type="match status" value="2"/>
</dbReference>
<dbReference type="Proteomes" id="UP000324194">
    <property type="component" value="Chromosome 1"/>
</dbReference>
<dbReference type="InterPro" id="IPR050789">
    <property type="entry name" value="Diverse_Enzym_Activities"/>
</dbReference>
<feature type="domain" description="Beta-lactamase-related" evidence="2">
    <location>
        <begin position="440"/>
        <end position="758"/>
    </location>
</feature>
<dbReference type="Gene3D" id="3.40.710.10">
    <property type="entry name" value="DD-peptidase/beta-lactamase superfamily"/>
    <property type="match status" value="3"/>
</dbReference>
<evidence type="ECO:0000259" key="2">
    <source>
        <dbReference type="Pfam" id="PF00144"/>
    </source>
</evidence>
<feature type="compositionally biased region" description="Basic and acidic residues" evidence="1">
    <location>
        <begin position="631"/>
        <end position="646"/>
    </location>
</feature>
<protein>
    <submittedName>
        <fullName evidence="3">Beta-lactamase</fullName>
    </submittedName>
</protein>
<evidence type="ECO:0000313" key="4">
    <source>
        <dbReference type="Proteomes" id="UP000324194"/>
    </source>
</evidence>
<evidence type="ECO:0000313" key="3">
    <source>
        <dbReference type="EMBL" id="VVC75447.1"/>
    </source>
</evidence>
<dbReference type="PANTHER" id="PTHR43283:SF18">
    <property type="match status" value="1"/>
</dbReference>
<dbReference type="KEGG" id="asip:AQUSIP_07370"/>
<reference evidence="3 4" key="1">
    <citation type="submission" date="2019-08" db="EMBL/GenBank/DDBJ databases">
        <authorList>
            <person name="Guy L."/>
        </authorList>
    </citation>
    <scope>NUCLEOTIDE SEQUENCE [LARGE SCALE GENOMIC DNA]</scope>
    <source>
        <strain evidence="3 4">SGT-108</strain>
    </source>
</reference>
<sequence>MQSRPEVVDAEQVLKTMGEADIPGVAIAFVDDQGTIATQELGVTKKDSADLVTSATIFGAASLSKPVFSYLILKMAQEGILDLKQPLNEILSFEHFCDQFCQEYNCQWEKTADDLKRAQSLSAKMILSHTTGFDLFKGRIDSRFDPGMEYRYSGLPLLYLQKVIEKLTGATLEDLAKKYVFEPLEMKHSSFYPGFDLSSMSEEGREPGRIYLKAAKHGLVYEVLTEDSNTPWHNMIPWHQLPRDFPRNISEIIQSKDKWLSTILVHVSKTHDIPPASAPNSLFTTAEDYARFVIAWMNDEELQYAFEPIIPMTKDEWAKGVNIRSENLENLACGMGFELEVNGEGKKPLAYKTGDMNQWRAQVAIDLENKTAIVYFSNAKNGHILASQIITPYVKLEYALDYFSNKYGFAIKIEPDWQKKEKARFEQIGKYLDSQSVSSHLQRMITNRNIPGVSVAIKQNNSIESYSAGTIDASNMQPVTNQTIFEAASLSKTVFAYIVLKQIEKGLLSKPGKSPESGLDRPLHEICDFGPPHMRDDPSYKLLTARLLLSHQSGLPNEFGSYGEKYAAAAGTRFDYSGEAYRFLNEVIEHVTGMTLHDLSQVIFNSDELGMRNSSFIPYPESSPQRQMRAIGHDSNGKKDETDHFPRQFPPHPAASLITTAEDYLKFLRVCAEDPFIIKHMFEEQIHLAGKDQKAIDADVPSSVLDSLGWGLGIGLQQTDQGTIAFHWGDVNTNRSFCAINLKTGNAVVCLTNSANGPSIFKQVAESVVGDLSPALNWLKGRGENKPVILNEARQAISHPSITSKSIFSHSHESIRVDKQEGEKIAVLRKRGG</sequence>
<gene>
    <name evidence="3" type="primary">ampC_1</name>
    <name evidence="3" type="ORF">AQUSIP_07370</name>
</gene>
<name>A0A5E4PG73_9COXI</name>
<feature type="compositionally biased region" description="Polar residues" evidence="1">
    <location>
        <begin position="617"/>
        <end position="626"/>
    </location>
</feature>
<accession>A0A5E4PG73</accession>
<dbReference type="AlphaFoldDB" id="A0A5E4PG73"/>
<dbReference type="InterPro" id="IPR001466">
    <property type="entry name" value="Beta-lactam-related"/>
</dbReference>
<dbReference type="RefSeq" id="WP_172622723.1">
    <property type="nucleotide sequence ID" value="NZ_LR699119.1"/>
</dbReference>
<feature type="region of interest" description="Disordered" evidence="1">
    <location>
        <begin position="617"/>
        <end position="650"/>
    </location>
</feature>